<protein>
    <submittedName>
        <fullName evidence="2">Uncharacterized protein</fullName>
    </submittedName>
</protein>
<accession>A0AAV0L1G3</accession>
<feature type="transmembrane region" description="Helical" evidence="1">
    <location>
        <begin position="12"/>
        <end position="32"/>
    </location>
</feature>
<evidence type="ECO:0000313" key="3">
    <source>
        <dbReference type="Proteomes" id="UP001154282"/>
    </source>
</evidence>
<gene>
    <name evidence="2" type="ORF">LITE_LOCUS21259</name>
</gene>
<keyword evidence="1" id="KW-0472">Membrane</keyword>
<name>A0AAV0L1G3_9ROSI</name>
<evidence type="ECO:0000256" key="1">
    <source>
        <dbReference type="SAM" id="Phobius"/>
    </source>
</evidence>
<keyword evidence="1" id="KW-0812">Transmembrane</keyword>
<organism evidence="2 3">
    <name type="scientific">Linum tenue</name>
    <dbReference type="NCBI Taxonomy" id="586396"/>
    <lineage>
        <taxon>Eukaryota</taxon>
        <taxon>Viridiplantae</taxon>
        <taxon>Streptophyta</taxon>
        <taxon>Embryophyta</taxon>
        <taxon>Tracheophyta</taxon>
        <taxon>Spermatophyta</taxon>
        <taxon>Magnoliopsida</taxon>
        <taxon>eudicotyledons</taxon>
        <taxon>Gunneridae</taxon>
        <taxon>Pentapetalae</taxon>
        <taxon>rosids</taxon>
        <taxon>fabids</taxon>
        <taxon>Malpighiales</taxon>
        <taxon>Linaceae</taxon>
        <taxon>Linum</taxon>
    </lineage>
</organism>
<keyword evidence="3" id="KW-1185">Reference proteome</keyword>
<comment type="caution">
    <text evidence="2">The sequence shown here is derived from an EMBL/GenBank/DDBJ whole genome shotgun (WGS) entry which is preliminary data.</text>
</comment>
<dbReference type="EMBL" id="CAMGYJ010000006">
    <property type="protein sequence ID" value="CAI0427579.1"/>
    <property type="molecule type" value="Genomic_DNA"/>
</dbReference>
<proteinExistence type="predicted"/>
<dbReference type="Proteomes" id="UP001154282">
    <property type="component" value="Unassembled WGS sequence"/>
</dbReference>
<dbReference type="AlphaFoldDB" id="A0AAV0L1G3"/>
<sequence>MKHCLSKMLGPLLLIFNIELVFNIVDIFFILVSRDSGAPYIRHK</sequence>
<reference evidence="2" key="1">
    <citation type="submission" date="2022-08" db="EMBL/GenBank/DDBJ databases">
        <authorList>
            <person name="Gutierrez-Valencia J."/>
        </authorList>
    </citation>
    <scope>NUCLEOTIDE SEQUENCE</scope>
</reference>
<evidence type="ECO:0000313" key="2">
    <source>
        <dbReference type="EMBL" id="CAI0427579.1"/>
    </source>
</evidence>
<keyword evidence="1" id="KW-1133">Transmembrane helix</keyword>